<reference evidence="3 4" key="3">
    <citation type="submission" date="2019-11" db="EMBL/GenBank/DDBJ databases">
        <title>A de novo genome assembly of a pear dwarfing rootstock.</title>
        <authorList>
            <person name="Wang F."/>
            <person name="Wang J."/>
            <person name="Li S."/>
            <person name="Zhang Y."/>
            <person name="Fang M."/>
            <person name="Ma L."/>
            <person name="Zhao Y."/>
            <person name="Jiang S."/>
        </authorList>
    </citation>
    <scope>NUCLEOTIDE SEQUENCE [LARGE SCALE GENOMIC DNA]</scope>
    <source>
        <strain evidence="3">S2</strain>
        <tissue evidence="3">Leaf</tissue>
    </source>
</reference>
<gene>
    <name evidence="3" type="ORF">D8674_024228</name>
</gene>
<name>A0A5N5H2C4_9ROSA</name>
<keyword evidence="4" id="KW-1185">Reference proteome</keyword>
<evidence type="ECO:0000313" key="3">
    <source>
        <dbReference type="EMBL" id="KAB2622046.1"/>
    </source>
</evidence>
<dbReference type="AlphaFoldDB" id="A0A5N5H2C4"/>
<keyword evidence="2" id="KW-0812">Transmembrane</keyword>
<reference evidence="3 4" key="1">
    <citation type="submission" date="2019-09" db="EMBL/GenBank/DDBJ databases">
        <authorList>
            <person name="Ou C."/>
        </authorList>
    </citation>
    <scope>NUCLEOTIDE SEQUENCE [LARGE SCALE GENOMIC DNA]</scope>
    <source>
        <strain evidence="3">S2</strain>
        <tissue evidence="3">Leaf</tissue>
    </source>
</reference>
<protein>
    <recommendedName>
        <fullName evidence="5">Transmembrane protein</fullName>
    </recommendedName>
</protein>
<dbReference type="Proteomes" id="UP000327157">
    <property type="component" value="Chromosome 4"/>
</dbReference>
<feature type="transmembrane region" description="Helical" evidence="2">
    <location>
        <begin position="70"/>
        <end position="91"/>
    </location>
</feature>
<evidence type="ECO:0000256" key="2">
    <source>
        <dbReference type="SAM" id="Phobius"/>
    </source>
</evidence>
<feature type="compositionally biased region" description="Basic and acidic residues" evidence="1">
    <location>
        <begin position="10"/>
        <end position="31"/>
    </location>
</feature>
<feature type="region of interest" description="Disordered" evidence="1">
    <location>
        <begin position="1"/>
        <end position="31"/>
    </location>
</feature>
<organism evidence="3 4">
    <name type="scientific">Pyrus ussuriensis x Pyrus communis</name>
    <dbReference type="NCBI Taxonomy" id="2448454"/>
    <lineage>
        <taxon>Eukaryota</taxon>
        <taxon>Viridiplantae</taxon>
        <taxon>Streptophyta</taxon>
        <taxon>Embryophyta</taxon>
        <taxon>Tracheophyta</taxon>
        <taxon>Spermatophyta</taxon>
        <taxon>Magnoliopsida</taxon>
        <taxon>eudicotyledons</taxon>
        <taxon>Gunneridae</taxon>
        <taxon>Pentapetalae</taxon>
        <taxon>rosids</taxon>
        <taxon>fabids</taxon>
        <taxon>Rosales</taxon>
        <taxon>Rosaceae</taxon>
        <taxon>Amygdaloideae</taxon>
        <taxon>Maleae</taxon>
        <taxon>Pyrus</taxon>
    </lineage>
</organism>
<evidence type="ECO:0008006" key="5">
    <source>
        <dbReference type="Google" id="ProtNLM"/>
    </source>
</evidence>
<accession>A0A5N5H2C4</accession>
<evidence type="ECO:0000256" key="1">
    <source>
        <dbReference type="SAM" id="MobiDB-lite"/>
    </source>
</evidence>
<proteinExistence type="predicted"/>
<keyword evidence="2" id="KW-1133">Transmembrane helix</keyword>
<comment type="caution">
    <text evidence="3">The sequence shown here is derived from an EMBL/GenBank/DDBJ whole genome shotgun (WGS) entry which is preliminary data.</text>
</comment>
<feature type="transmembrane region" description="Helical" evidence="2">
    <location>
        <begin position="38"/>
        <end position="58"/>
    </location>
</feature>
<evidence type="ECO:0000313" key="4">
    <source>
        <dbReference type="Proteomes" id="UP000327157"/>
    </source>
</evidence>
<sequence length="104" mass="11554">MGKSRVAAHRKTDEKLKSKRRDASKEVAKDPNKLKRPAIALFVVIFCCCSAAFDYVMTSSSPNISSSDCIIFMVCLGCSVFNWILSVGSVFEAGKIFMLFLQFD</sequence>
<keyword evidence="2" id="KW-0472">Membrane</keyword>
<reference evidence="4" key="2">
    <citation type="submission" date="2019-10" db="EMBL/GenBank/DDBJ databases">
        <title>A de novo genome assembly of a pear dwarfing rootstock.</title>
        <authorList>
            <person name="Wang F."/>
            <person name="Wang J."/>
            <person name="Li S."/>
            <person name="Zhang Y."/>
            <person name="Fang M."/>
            <person name="Ma L."/>
            <person name="Zhao Y."/>
            <person name="Jiang S."/>
        </authorList>
    </citation>
    <scope>NUCLEOTIDE SEQUENCE [LARGE SCALE GENOMIC DNA]</scope>
</reference>
<dbReference type="OrthoDB" id="10526697at2759"/>
<dbReference type="EMBL" id="SMOL01000231">
    <property type="protein sequence ID" value="KAB2622046.1"/>
    <property type="molecule type" value="Genomic_DNA"/>
</dbReference>